<organism evidence="4">
    <name type="scientific">Mycobacterium xenopi 4042</name>
    <dbReference type="NCBI Taxonomy" id="1299334"/>
    <lineage>
        <taxon>Bacteria</taxon>
        <taxon>Bacillati</taxon>
        <taxon>Actinomycetota</taxon>
        <taxon>Actinomycetes</taxon>
        <taxon>Mycobacteriales</taxon>
        <taxon>Mycobacteriaceae</taxon>
        <taxon>Mycobacterium</taxon>
    </lineage>
</organism>
<feature type="region of interest" description="Disordered" evidence="2">
    <location>
        <begin position="97"/>
        <end position="135"/>
    </location>
</feature>
<evidence type="ECO:0000259" key="3">
    <source>
        <dbReference type="Pfam" id="PF00441"/>
    </source>
</evidence>
<dbReference type="InterPro" id="IPR036250">
    <property type="entry name" value="AcylCo_DH-like_C"/>
</dbReference>
<feature type="domain" description="Acyl-CoA dehydrogenase/oxidase C-terminal" evidence="3">
    <location>
        <begin position="42"/>
        <end position="98"/>
    </location>
</feature>
<dbReference type="PATRIC" id="fig|1299334.3.peg.7019"/>
<dbReference type="AlphaFoldDB" id="X7ZVA8"/>
<protein>
    <submittedName>
        <fullName evidence="4">Acyl-CoA dehydrogenase, C-terminal domain protein</fullName>
    </submittedName>
</protein>
<dbReference type="InterPro" id="IPR009075">
    <property type="entry name" value="AcylCo_DH/oxidase_C"/>
</dbReference>
<accession>X7ZVA8</accession>
<dbReference type="SUPFAM" id="SSF47203">
    <property type="entry name" value="Acyl-CoA dehydrogenase C-terminal domain-like"/>
    <property type="match status" value="1"/>
</dbReference>
<feature type="region of interest" description="Disordered" evidence="2">
    <location>
        <begin position="1"/>
        <end position="22"/>
    </location>
</feature>
<dbReference type="Gene3D" id="1.20.140.10">
    <property type="entry name" value="Butyryl-CoA Dehydrogenase, subunit A, domain 3"/>
    <property type="match status" value="1"/>
</dbReference>
<name>X7ZVA8_MYCXE</name>
<evidence type="ECO:0000256" key="2">
    <source>
        <dbReference type="SAM" id="MobiDB-lite"/>
    </source>
</evidence>
<gene>
    <name evidence="4" type="ORF">I553_5052</name>
</gene>
<keyword evidence="1" id="KW-0285">Flavoprotein</keyword>
<evidence type="ECO:0000256" key="1">
    <source>
        <dbReference type="ARBA" id="ARBA00022630"/>
    </source>
</evidence>
<dbReference type="GO" id="GO:0016627">
    <property type="term" value="F:oxidoreductase activity, acting on the CH-CH group of donors"/>
    <property type="evidence" value="ECO:0007669"/>
    <property type="project" value="InterPro"/>
</dbReference>
<proteinExistence type="predicted"/>
<dbReference type="EMBL" id="JAOB01000069">
    <property type="protein sequence ID" value="EUA23552.1"/>
    <property type="molecule type" value="Genomic_DNA"/>
</dbReference>
<dbReference type="Pfam" id="PF00441">
    <property type="entry name" value="Acyl-CoA_dh_1"/>
    <property type="match status" value="1"/>
</dbReference>
<comment type="caution">
    <text evidence="4">The sequence shown here is derived from an EMBL/GenBank/DDBJ whole genome shotgun (WGS) entry which is preliminary data.</text>
</comment>
<evidence type="ECO:0000313" key="4">
    <source>
        <dbReference type="EMBL" id="EUA23552.1"/>
    </source>
</evidence>
<sequence>MTDAGQVKITDGHNLAGEPRDRVDFDTPVHRFRLLDASVGAELLQRGAWARCVQVIGALDAAAESSVSHTRERVQFGRALSTFQSVQHALAAMAGEIERPVLPRRSPSRQQPITDSAPHRRSTRSRSPRWCSAAR</sequence>
<reference evidence="4" key="1">
    <citation type="submission" date="2014-01" db="EMBL/GenBank/DDBJ databases">
        <authorList>
            <person name="Brown-Elliot B."/>
            <person name="Wallace R."/>
            <person name="Lenaerts A."/>
            <person name="Ordway D."/>
            <person name="DeGroote M.A."/>
            <person name="Parker T."/>
            <person name="Sizemore C."/>
            <person name="Tallon L.J."/>
            <person name="Sadzewicz L.K."/>
            <person name="Sengamalay N."/>
            <person name="Fraser C.M."/>
            <person name="Hine E."/>
            <person name="Shefchek K.A."/>
            <person name="Das S.P."/>
            <person name="Tettelin H."/>
        </authorList>
    </citation>
    <scope>NUCLEOTIDE SEQUENCE [LARGE SCALE GENOMIC DNA]</scope>
    <source>
        <strain evidence="4">4042</strain>
    </source>
</reference>